<dbReference type="PANTHER" id="PTHR10159:SF525">
    <property type="entry name" value="MAP KINASE PHOSPHATASE WITH LEUCINE-RICH REPEATS PROTEIN 3"/>
    <property type="match status" value="1"/>
</dbReference>
<dbReference type="PROSITE" id="PS50054">
    <property type="entry name" value="TYR_PHOSPHATASE_DUAL"/>
    <property type="match status" value="1"/>
</dbReference>
<protein>
    <recommendedName>
        <fullName evidence="2">protein-tyrosine-phosphatase</fullName>
        <ecNumber evidence="2">3.1.3.48</ecNumber>
    </recommendedName>
</protein>
<evidence type="ECO:0000259" key="7">
    <source>
        <dbReference type="PROSITE" id="PS50056"/>
    </source>
</evidence>
<dbReference type="CDD" id="cd14498">
    <property type="entry name" value="DSP"/>
    <property type="match status" value="1"/>
</dbReference>
<evidence type="ECO:0000256" key="5">
    <source>
        <dbReference type="SAM" id="Phobius"/>
    </source>
</evidence>
<keyword evidence="3" id="KW-0378">Hydrolase</keyword>
<dbReference type="Gene3D" id="3.90.190.10">
    <property type="entry name" value="Protein tyrosine phosphatase superfamily"/>
    <property type="match status" value="1"/>
</dbReference>
<dbReference type="Proteomes" id="UP000663872">
    <property type="component" value="Unassembled WGS sequence"/>
</dbReference>
<dbReference type="PROSITE" id="PS50056">
    <property type="entry name" value="TYR_PHOSPHATASE_2"/>
    <property type="match status" value="1"/>
</dbReference>
<evidence type="ECO:0000256" key="4">
    <source>
        <dbReference type="ARBA" id="ARBA00022912"/>
    </source>
</evidence>
<evidence type="ECO:0000259" key="6">
    <source>
        <dbReference type="PROSITE" id="PS50054"/>
    </source>
</evidence>
<dbReference type="InterPro" id="IPR000340">
    <property type="entry name" value="Dual-sp_phosphatase_cat-dom"/>
</dbReference>
<dbReference type="GO" id="GO:0004725">
    <property type="term" value="F:protein tyrosine phosphatase activity"/>
    <property type="evidence" value="ECO:0007669"/>
    <property type="project" value="UniProtKB-EC"/>
</dbReference>
<dbReference type="AlphaFoldDB" id="A0A817VAT2"/>
<dbReference type="GO" id="GO:0043409">
    <property type="term" value="P:negative regulation of MAPK cascade"/>
    <property type="evidence" value="ECO:0007669"/>
    <property type="project" value="TreeGrafter"/>
</dbReference>
<dbReference type="InterPro" id="IPR029021">
    <property type="entry name" value="Prot-tyrosine_phosphatase-like"/>
</dbReference>
<dbReference type="EMBL" id="CAJNYT010000246">
    <property type="protein sequence ID" value="CAF3339917.1"/>
    <property type="molecule type" value="Genomic_DNA"/>
</dbReference>
<feature type="domain" description="Tyrosine specific protein phosphatases" evidence="7">
    <location>
        <begin position="407"/>
        <end position="465"/>
    </location>
</feature>
<dbReference type="GO" id="GO:0005737">
    <property type="term" value="C:cytoplasm"/>
    <property type="evidence" value="ECO:0007669"/>
    <property type="project" value="TreeGrafter"/>
</dbReference>
<gene>
    <name evidence="8" type="ORF">GRG538_LOCUS4528</name>
</gene>
<reference evidence="8" key="1">
    <citation type="submission" date="2021-02" db="EMBL/GenBank/DDBJ databases">
        <authorList>
            <person name="Nowell W R."/>
        </authorList>
    </citation>
    <scope>NUCLEOTIDE SEQUENCE</scope>
</reference>
<proteinExistence type="inferred from homology"/>
<dbReference type="InterPro" id="IPR000387">
    <property type="entry name" value="Tyr_Pase_dom"/>
</dbReference>
<evidence type="ECO:0000256" key="2">
    <source>
        <dbReference type="ARBA" id="ARBA00013064"/>
    </source>
</evidence>
<organism evidence="8 9">
    <name type="scientific">Rotaria socialis</name>
    <dbReference type="NCBI Taxonomy" id="392032"/>
    <lineage>
        <taxon>Eukaryota</taxon>
        <taxon>Metazoa</taxon>
        <taxon>Spiralia</taxon>
        <taxon>Gnathifera</taxon>
        <taxon>Rotifera</taxon>
        <taxon>Eurotatoria</taxon>
        <taxon>Bdelloidea</taxon>
        <taxon>Philodinida</taxon>
        <taxon>Philodinidae</taxon>
        <taxon>Rotaria</taxon>
    </lineage>
</organism>
<keyword evidence="5" id="KW-0812">Transmembrane</keyword>
<dbReference type="SUPFAM" id="SSF52799">
    <property type="entry name" value="(Phosphotyrosine protein) phosphatases II"/>
    <property type="match status" value="1"/>
</dbReference>
<dbReference type="SMART" id="SM00195">
    <property type="entry name" value="DSPc"/>
    <property type="match status" value="1"/>
</dbReference>
<comment type="similarity">
    <text evidence="1">Belongs to the protein-tyrosine phosphatase family. Non-receptor class dual specificity subfamily.</text>
</comment>
<keyword evidence="4" id="KW-0904">Protein phosphatase</keyword>
<dbReference type="PROSITE" id="PS00383">
    <property type="entry name" value="TYR_PHOSPHATASE_1"/>
    <property type="match status" value="1"/>
</dbReference>
<feature type="transmembrane region" description="Helical" evidence="5">
    <location>
        <begin position="12"/>
        <end position="31"/>
    </location>
</feature>
<evidence type="ECO:0000256" key="1">
    <source>
        <dbReference type="ARBA" id="ARBA00008601"/>
    </source>
</evidence>
<sequence>MSQKIKKTRSPLSIFCLLFLLFFTILIIIVGQKISVPTTNINQLVLGLRATWNSSFGQQERVDFLNNATNLNSTMSTTTSAQFEINKHTMIFTHSRLFSRNKTLETTIVCVGSPYNQSCLFHNLYYVDSAFVILTVNGSYLPPFSVRTDAFNLWPTTPRTRTFNSYADLEIFVRTVIDPKVIPAVTLHFGQLWHFNIGHALFDGLYPAYVALIRFPPRHLHPFRILAGVGNCNDCWSEDVYGRFAGLGILKHIVLNQMSKGNWFVFEEFVMGSGTMCQRCTQPNFQLPGGKRNMASDEFTYEHVFDMLKRDMHATSQEINYLKTLFKLIPQERLLKTDNQNFLLPSMIIDDFLYHGDYEHARNTKLLTNCGIRHIISICDFPLGKDMFDTYNILWINAKDSPDYNIRKYFDQTNDFLHACKNKNERVLVHCQMGISRSSSIVLGYLMKYHYHTVHKAYAYLVARRHIALPNDGFFIQLIRYENDLQKTKSSETKQNSTKSKANK</sequence>
<evidence type="ECO:0000256" key="3">
    <source>
        <dbReference type="ARBA" id="ARBA00022801"/>
    </source>
</evidence>
<accession>A0A817VAT2</accession>
<keyword evidence="5" id="KW-1133">Transmembrane helix</keyword>
<evidence type="ECO:0000313" key="8">
    <source>
        <dbReference type="EMBL" id="CAF3339917.1"/>
    </source>
</evidence>
<feature type="domain" description="Tyrosine-protein phosphatase" evidence="6">
    <location>
        <begin position="344"/>
        <end position="487"/>
    </location>
</feature>
<dbReference type="EC" id="3.1.3.48" evidence="2"/>
<comment type="caution">
    <text evidence="8">The sequence shown here is derived from an EMBL/GenBank/DDBJ whole genome shotgun (WGS) entry which is preliminary data.</text>
</comment>
<evidence type="ECO:0000313" key="9">
    <source>
        <dbReference type="Proteomes" id="UP000663872"/>
    </source>
</evidence>
<keyword evidence="5" id="KW-0472">Membrane</keyword>
<dbReference type="InterPro" id="IPR020422">
    <property type="entry name" value="TYR_PHOSPHATASE_DUAL_dom"/>
</dbReference>
<dbReference type="PANTHER" id="PTHR10159">
    <property type="entry name" value="DUAL SPECIFICITY PROTEIN PHOSPHATASE"/>
    <property type="match status" value="1"/>
</dbReference>
<dbReference type="InterPro" id="IPR016130">
    <property type="entry name" value="Tyr_Pase_AS"/>
</dbReference>
<name>A0A817VAT2_9BILA</name>
<dbReference type="Pfam" id="PF00782">
    <property type="entry name" value="DSPc"/>
    <property type="match status" value="1"/>
</dbReference>